<dbReference type="Pfam" id="PF07526">
    <property type="entry name" value="POX"/>
    <property type="match status" value="1"/>
</dbReference>
<name>A0A9R1UHK2_LACSA</name>
<evidence type="ECO:0000256" key="6">
    <source>
        <dbReference type="ARBA" id="ARBA00023163"/>
    </source>
</evidence>
<dbReference type="GO" id="GO:0005634">
    <property type="term" value="C:nucleus"/>
    <property type="evidence" value="ECO:0000318"/>
    <property type="project" value="GO_Central"/>
</dbReference>
<dbReference type="InterPro" id="IPR008422">
    <property type="entry name" value="KN_HD"/>
</dbReference>
<evidence type="ECO:0000256" key="2">
    <source>
        <dbReference type="ARBA" id="ARBA00006454"/>
    </source>
</evidence>
<comment type="caution">
    <text evidence="10">The sequence shown here is derived from an EMBL/GenBank/DDBJ whole genome shotgun (WGS) entry which is preliminary data.</text>
</comment>
<feature type="domain" description="Homeobox" evidence="9">
    <location>
        <begin position="331"/>
        <end position="394"/>
    </location>
</feature>
<protein>
    <recommendedName>
        <fullName evidence="9">Homeobox domain-containing protein</fullName>
    </recommendedName>
</protein>
<dbReference type="EMBL" id="NBSK02000009">
    <property type="protein sequence ID" value="KAJ0187580.1"/>
    <property type="molecule type" value="Genomic_DNA"/>
</dbReference>
<comment type="subcellular location">
    <subcellularLocation>
        <location evidence="1 8">Nucleus</location>
    </subcellularLocation>
</comment>
<dbReference type="PROSITE" id="PS50071">
    <property type="entry name" value="HOMEOBOX_2"/>
    <property type="match status" value="1"/>
</dbReference>
<keyword evidence="3" id="KW-0805">Transcription regulation</keyword>
<dbReference type="CDD" id="cd00086">
    <property type="entry name" value="homeodomain"/>
    <property type="match status" value="1"/>
</dbReference>
<organism evidence="10 11">
    <name type="scientific">Lactuca sativa</name>
    <name type="common">Garden lettuce</name>
    <dbReference type="NCBI Taxonomy" id="4236"/>
    <lineage>
        <taxon>Eukaryota</taxon>
        <taxon>Viridiplantae</taxon>
        <taxon>Streptophyta</taxon>
        <taxon>Embryophyta</taxon>
        <taxon>Tracheophyta</taxon>
        <taxon>Spermatophyta</taxon>
        <taxon>Magnoliopsida</taxon>
        <taxon>eudicotyledons</taxon>
        <taxon>Gunneridae</taxon>
        <taxon>Pentapetalae</taxon>
        <taxon>asterids</taxon>
        <taxon>campanulids</taxon>
        <taxon>Asterales</taxon>
        <taxon>Asteraceae</taxon>
        <taxon>Cichorioideae</taxon>
        <taxon>Cichorieae</taxon>
        <taxon>Lactucinae</taxon>
        <taxon>Lactuca</taxon>
    </lineage>
</organism>
<evidence type="ECO:0000256" key="7">
    <source>
        <dbReference type="ARBA" id="ARBA00023242"/>
    </source>
</evidence>
<evidence type="ECO:0000313" key="11">
    <source>
        <dbReference type="Proteomes" id="UP000235145"/>
    </source>
</evidence>
<accession>A0A9R1UHK2</accession>
<evidence type="ECO:0000259" key="9">
    <source>
        <dbReference type="PROSITE" id="PS50071"/>
    </source>
</evidence>
<comment type="similarity">
    <text evidence="2">Belongs to the TALE/BELL homeobox family.</text>
</comment>
<keyword evidence="4 8" id="KW-0238">DNA-binding</keyword>
<evidence type="ECO:0000256" key="4">
    <source>
        <dbReference type="ARBA" id="ARBA00023125"/>
    </source>
</evidence>
<keyword evidence="5 8" id="KW-0371">Homeobox</keyword>
<dbReference type="OrthoDB" id="10056939at2759"/>
<dbReference type="GO" id="GO:0006355">
    <property type="term" value="P:regulation of DNA-templated transcription"/>
    <property type="evidence" value="ECO:0007669"/>
    <property type="project" value="InterPro"/>
</dbReference>
<sequence length="543" mass="61197">MAEGFELCHIPQQSRRDKLRVVLQNHHTSDLQGCAGLGRLPLYDQSSQNLLACANIKSSLMASDSSNASDYMTARVIMDNISNESSDLQSVRDSGNDHCNFFYRHQDLRFIQHDHDQSPFHGGDFVALSLSSQYTHNGTPPPVELNLHSYGGGDDTPTAVMNHGLYTGYASILKGSKFLKPAKQLLDETCDVGFRFSAEKFPVNCGLIDPPPLDNLRTSVDDPSCGGAYKRKRSTLISLLDEVYKMYKYYYQHIQTIITSFETVAGLSNAAPFANLDIKAMSKHFHSLKNAITEQLQFSVKPHISYGKKEFMVSENFEKGHYGQMGFVEHQPVWRPQRGLPKRAVTVLRSWLFDHFLHPYPTDTDKQLLAKQTGLTRNQVSNWFINARVRLWKPMVEEVHTLETRQAHKLSSHIQQQEASCVSNSFSYQPMNQEPPSKRTRNDFMCDNKYNNQHIMEGNNEHMMSFHNNLSIHNVNSHATANRGVPLTLGLCQNNNIFTLSEAFSLNADGGSRRFVGGGGLDMQNRQAGRELIGDRVLHDIGG</sequence>
<dbReference type="InterPro" id="IPR006563">
    <property type="entry name" value="POX_dom"/>
</dbReference>
<dbReference type="Pfam" id="PF05920">
    <property type="entry name" value="Homeobox_KN"/>
    <property type="match status" value="1"/>
</dbReference>
<keyword evidence="6" id="KW-0804">Transcription</keyword>
<dbReference type="Proteomes" id="UP000235145">
    <property type="component" value="Unassembled WGS sequence"/>
</dbReference>
<dbReference type="Gene3D" id="1.10.10.60">
    <property type="entry name" value="Homeodomain-like"/>
    <property type="match status" value="1"/>
</dbReference>
<gene>
    <name evidence="10" type="ORF">LSAT_V11C900467860</name>
</gene>
<dbReference type="SUPFAM" id="SSF46689">
    <property type="entry name" value="Homeodomain-like"/>
    <property type="match status" value="1"/>
</dbReference>
<evidence type="ECO:0000256" key="1">
    <source>
        <dbReference type="ARBA" id="ARBA00004123"/>
    </source>
</evidence>
<dbReference type="InterPro" id="IPR009057">
    <property type="entry name" value="Homeodomain-like_sf"/>
</dbReference>
<dbReference type="GO" id="GO:0003677">
    <property type="term" value="F:DNA binding"/>
    <property type="evidence" value="ECO:0007669"/>
    <property type="project" value="UniProtKB-UniRule"/>
</dbReference>
<keyword evidence="11" id="KW-1185">Reference proteome</keyword>
<evidence type="ECO:0000313" key="10">
    <source>
        <dbReference type="EMBL" id="KAJ0187580.1"/>
    </source>
</evidence>
<dbReference type="SMART" id="SM00389">
    <property type="entry name" value="HOX"/>
    <property type="match status" value="1"/>
</dbReference>
<evidence type="ECO:0000256" key="5">
    <source>
        <dbReference type="ARBA" id="ARBA00023155"/>
    </source>
</evidence>
<keyword evidence="7 8" id="KW-0539">Nucleus</keyword>
<dbReference type="Gramene" id="rna-gnl|WGS:NBSK|LSAT_9X33021_mrna">
    <property type="protein sequence ID" value="cds-PLY86317.1"/>
    <property type="gene ID" value="gene-LSAT_9X33021"/>
</dbReference>
<reference evidence="10 11" key="1">
    <citation type="journal article" date="2017" name="Nat. Commun.">
        <title>Genome assembly with in vitro proximity ligation data and whole-genome triplication in lettuce.</title>
        <authorList>
            <person name="Reyes-Chin-Wo S."/>
            <person name="Wang Z."/>
            <person name="Yang X."/>
            <person name="Kozik A."/>
            <person name="Arikit S."/>
            <person name="Song C."/>
            <person name="Xia L."/>
            <person name="Froenicke L."/>
            <person name="Lavelle D.O."/>
            <person name="Truco M.J."/>
            <person name="Xia R."/>
            <person name="Zhu S."/>
            <person name="Xu C."/>
            <person name="Xu H."/>
            <person name="Xu X."/>
            <person name="Cox K."/>
            <person name="Korf I."/>
            <person name="Meyers B.C."/>
            <person name="Michelmore R.W."/>
        </authorList>
    </citation>
    <scope>NUCLEOTIDE SEQUENCE [LARGE SCALE GENOMIC DNA]</scope>
    <source>
        <strain evidence="11">cv. Salinas</strain>
        <tissue evidence="10">Seedlings</tissue>
    </source>
</reference>
<feature type="DNA-binding region" description="Homeobox" evidence="8">
    <location>
        <begin position="333"/>
        <end position="395"/>
    </location>
</feature>
<dbReference type="PANTHER" id="PTHR11850">
    <property type="entry name" value="HOMEOBOX PROTEIN TRANSCRIPTION FACTORS"/>
    <property type="match status" value="1"/>
</dbReference>
<dbReference type="AlphaFoldDB" id="A0A9R1UHK2"/>
<dbReference type="FunFam" id="1.10.10.60:FF:000117">
    <property type="entry name" value="BEL1-like homeodomain protein 9"/>
    <property type="match status" value="1"/>
</dbReference>
<evidence type="ECO:0000256" key="8">
    <source>
        <dbReference type="PROSITE-ProRule" id="PRU00108"/>
    </source>
</evidence>
<dbReference type="InterPro" id="IPR050224">
    <property type="entry name" value="TALE_homeobox"/>
</dbReference>
<evidence type="ECO:0000256" key="3">
    <source>
        <dbReference type="ARBA" id="ARBA00023015"/>
    </source>
</evidence>
<dbReference type="SMART" id="SM00574">
    <property type="entry name" value="POX"/>
    <property type="match status" value="1"/>
</dbReference>
<dbReference type="InterPro" id="IPR001356">
    <property type="entry name" value="HD"/>
</dbReference>
<proteinExistence type="inferred from homology"/>